<protein>
    <recommendedName>
        <fullName evidence="1">DUF362 domain-containing protein</fullName>
    </recommendedName>
</protein>
<dbReference type="InterPro" id="IPR007160">
    <property type="entry name" value="DUF362"/>
</dbReference>
<feature type="non-terminal residue" evidence="2">
    <location>
        <position position="1"/>
    </location>
</feature>
<name>X0TWP2_9ZZZZ</name>
<gene>
    <name evidence="2" type="ORF">S01H1_31594</name>
</gene>
<evidence type="ECO:0000313" key="2">
    <source>
        <dbReference type="EMBL" id="GAF91596.1"/>
    </source>
</evidence>
<dbReference type="EMBL" id="BARS01019498">
    <property type="protein sequence ID" value="GAF91596.1"/>
    <property type="molecule type" value="Genomic_DNA"/>
</dbReference>
<sequence>YSVVPTTHHLVDGIVALEGDGPNLPPGKSRPLGLLIAGKDGVAVDTVCTKIMGFDPADVKHLQLAKQQGLGIMDLEEITIKGLKLEDVETTFKRPSTFS</sequence>
<feature type="domain" description="DUF362" evidence="1">
    <location>
        <begin position="3"/>
        <end position="49"/>
    </location>
</feature>
<proteinExistence type="predicted"/>
<dbReference type="AlphaFoldDB" id="X0TWP2"/>
<accession>X0TWP2</accession>
<organism evidence="2">
    <name type="scientific">marine sediment metagenome</name>
    <dbReference type="NCBI Taxonomy" id="412755"/>
    <lineage>
        <taxon>unclassified sequences</taxon>
        <taxon>metagenomes</taxon>
        <taxon>ecological metagenomes</taxon>
    </lineage>
</organism>
<reference evidence="2" key="1">
    <citation type="journal article" date="2014" name="Front. Microbiol.">
        <title>High frequency of phylogenetically diverse reductive dehalogenase-homologous genes in deep subseafloor sedimentary metagenomes.</title>
        <authorList>
            <person name="Kawai M."/>
            <person name="Futagami T."/>
            <person name="Toyoda A."/>
            <person name="Takaki Y."/>
            <person name="Nishi S."/>
            <person name="Hori S."/>
            <person name="Arai W."/>
            <person name="Tsubouchi T."/>
            <person name="Morono Y."/>
            <person name="Uchiyama I."/>
            <person name="Ito T."/>
            <person name="Fujiyama A."/>
            <person name="Inagaki F."/>
            <person name="Takami H."/>
        </authorList>
    </citation>
    <scope>NUCLEOTIDE SEQUENCE</scope>
    <source>
        <strain evidence="2">Expedition CK06-06</strain>
    </source>
</reference>
<evidence type="ECO:0000259" key="1">
    <source>
        <dbReference type="Pfam" id="PF04015"/>
    </source>
</evidence>
<dbReference type="Pfam" id="PF04015">
    <property type="entry name" value="DUF362"/>
    <property type="match status" value="1"/>
</dbReference>
<comment type="caution">
    <text evidence="2">The sequence shown here is derived from an EMBL/GenBank/DDBJ whole genome shotgun (WGS) entry which is preliminary data.</text>
</comment>